<keyword evidence="3" id="KW-1185">Reference proteome</keyword>
<protein>
    <submittedName>
        <fullName evidence="2">Uncharacterized protein</fullName>
    </submittedName>
</protein>
<feature type="transmembrane region" description="Helical" evidence="1">
    <location>
        <begin position="127"/>
        <end position="145"/>
    </location>
</feature>
<evidence type="ECO:0000256" key="1">
    <source>
        <dbReference type="SAM" id="Phobius"/>
    </source>
</evidence>
<dbReference type="EMBL" id="JBBNAF010000049">
    <property type="protein sequence ID" value="KAK9081671.1"/>
    <property type="molecule type" value="Genomic_DNA"/>
</dbReference>
<gene>
    <name evidence="2" type="ORF">Syun_030889</name>
</gene>
<name>A0AAP0DV88_9MAGN</name>
<organism evidence="2 3">
    <name type="scientific">Stephania yunnanensis</name>
    <dbReference type="NCBI Taxonomy" id="152371"/>
    <lineage>
        <taxon>Eukaryota</taxon>
        <taxon>Viridiplantae</taxon>
        <taxon>Streptophyta</taxon>
        <taxon>Embryophyta</taxon>
        <taxon>Tracheophyta</taxon>
        <taxon>Spermatophyta</taxon>
        <taxon>Magnoliopsida</taxon>
        <taxon>Ranunculales</taxon>
        <taxon>Menispermaceae</taxon>
        <taxon>Menispermoideae</taxon>
        <taxon>Cissampelideae</taxon>
        <taxon>Stephania</taxon>
    </lineage>
</organism>
<proteinExistence type="predicted"/>
<keyword evidence="1" id="KW-0812">Transmembrane</keyword>
<dbReference type="Proteomes" id="UP001420932">
    <property type="component" value="Unassembled WGS sequence"/>
</dbReference>
<accession>A0AAP0DV88</accession>
<sequence length="189" mass="20184">MNLPCSWRKMTVLRRFQSNWRTSAHGSRSRSELSADSYQDSLGKKGYALFSTSASSNVSEGKETGKQIENGLIFKGPSEERGADMAILRTMANGLATFSAANSTLLALFVSPAAILVGYGIARAGAWAFNVVGVVFVVEGLVVVVDDGVQVGEVGAFWIGLEILDDEDWEVLLICGGHVSSSESSHKCC</sequence>
<comment type="caution">
    <text evidence="2">The sequence shown here is derived from an EMBL/GenBank/DDBJ whole genome shotgun (WGS) entry which is preliminary data.</text>
</comment>
<keyword evidence="1" id="KW-1133">Transmembrane helix</keyword>
<keyword evidence="1" id="KW-0472">Membrane</keyword>
<evidence type="ECO:0000313" key="2">
    <source>
        <dbReference type="EMBL" id="KAK9081671.1"/>
    </source>
</evidence>
<dbReference type="AlphaFoldDB" id="A0AAP0DV88"/>
<reference evidence="2 3" key="1">
    <citation type="submission" date="2024-01" db="EMBL/GenBank/DDBJ databases">
        <title>Genome assemblies of Stephania.</title>
        <authorList>
            <person name="Yang L."/>
        </authorList>
    </citation>
    <scope>NUCLEOTIDE SEQUENCE [LARGE SCALE GENOMIC DNA]</scope>
    <source>
        <strain evidence="2">YNDBR</strain>
        <tissue evidence="2">Leaf</tissue>
    </source>
</reference>
<evidence type="ECO:0000313" key="3">
    <source>
        <dbReference type="Proteomes" id="UP001420932"/>
    </source>
</evidence>
<feature type="transmembrane region" description="Helical" evidence="1">
    <location>
        <begin position="95"/>
        <end position="121"/>
    </location>
</feature>